<feature type="repeat" description="WD" evidence="5">
    <location>
        <begin position="190"/>
        <end position="222"/>
    </location>
</feature>
<organism evidence="6 7">
    <name type="scientific">Caenorhabditis tropicalis</name>
    <dbReference type="NCBI Taxonomy" id="1561998"/>
    <lineage>
        <taxon>Eukaryota</taxon>
        <taxon>Metazoa</taxon>
        <taxon>Ecdysozoa</taxon>
        <taxon>Nematoda</taxon>
        <taxon>Chromadorea</taxon>
        <taxon>Rhabditida</taxon>
        <taxon>Rhabditina</taxon>
        <taxon>Rhabditomorpha</taxon>
        <taxon>Rhabditoidea</taxon>
        <taxon>Rhabditidae</taxon>
        <taxon>Peloderinae</taxon>
        <taxon>Caenorhabditis</taxon>
    </lineage>
</organism>
<keyword evidence="2" id="KW-0677">Repeat</keyword>
<name>A0A1I7TF54_9PELO</name>
<evidence type="ECO:0000256" key="4">
    <source>
        <dbReference type="ARBA" id="ARBA00038321"/>
    </source>
</evidence>
<dbReference type="PROSITE" id="PS50294">
    <property type="entry name" value="WD_REPEATS_REGION"/>
    <property type="match status" value="1"/>
</dbReference>
<dbReference type="STRING" id="1561998.A0A1I7TF54"/>
<protein>
    <submittedName>
        <fullName evidence="7">WD_REPEATS_REGION domain-containing protein</fullName>
    </submittedName>
</protein>
<evidence type="ECO:0000256" key="3">
    <source>
        <dbReference type="ARBA" id="ARBA00022942"/>
    </source>
</evidence>
<reference evidence="7" key="1">
    <citation type="submission" date="2016-11" db="UniProtKB">
        <authorList>
            <consortium name="WormBaseParasite"/>
        </authorList>
    </citation>
    <scope>IDENTIFICATION</scope>
</reference>
<dbReference type="Proteomes" id="UP000095282">
    <property type="component" value="Unplaced"/>
</dbReference>
<sequence length="396" mass="43458">METGSSTATKMNDETLSIQHDWHLELKEPVSQFYLGIKPTGANKTQYFDCKITKLVDEHGFAVMPGEGPIKSSEFSKFSLDEQNRLSITFQNRKTTFVSSSKEWTMMENGSAPRTFDVSSTGGTMVAANAMGDLVVMGTERTDIYKDLCGHVMDIYRCQFFPSGLVVLGGGMDCRIRIWAIDTGLCVRTLEGHKGAITGLGTIDVGKDIISCSNDGTAKIWNCGSAGIQNSWDFQKGKCVDLAVSEDSSRFAVICEENHLSIINLHGNKDKKKIPLPSEPSSLCFSSDASVVFVGFENGHVAAWKEGKMIGEILTGKGRVNSLKFHRNRLIVAFNDGGVYAYFTPSLQNSDSTTISAEYVMTGANCDPVYDLAIHGDNVYTTCRDGKIRMYKLNLE</sequence>
<proteinExistence type="inferred from homology"/>
<keyword evidence="3" id="KW-0647">Proteasome</keyword>
<keyword evidence="6" id="KW-1185">Reference proteome</keyword>
<dbReference type="InterPro" id="IPR051179">
    <property type="entry name" value="WD_repeat_multifunction"/>
</dbReference>
<dbReference type="InterPro" id="IPR036322">
    <property type="entry name" value="WD40_repeat_dom_sf"/>
</dbReference>
<dbReference type="AlphaFoldDB" id="A0A1I7TF54"/>
<accession>A0A1I7TF54</accession>
<keyword evidence="1 5" id="KW-0853">WD repeat</keyword>
<dbReference type="PANTHER" id="PTHR19857">
    <property type="entry name" value="MITOCHONDRIAL DIVISION PROTEIN 1-RELATED"/>
    <property type="match status" value="1"/>
</dbReference>
<evidence type="ECO:0000313" key="6">
    <source>
        <dbReference type="Proteomes" id="UP000095282"/>
    </source>
</evidence>
<dbReference type="InterPro" id="IPR001680">
    <property type="entry name" value="WD40_rpt"/>
</dbReference>
<dbReference type="PROSITE" id="PS50082">
    <property type="entry name" value="WD_REPEATS_2"/>
    <property type="match status" value="2"/>
</dbReference>
<evidence type="ECO:0000313" key="7">
    <source>
        <dbReference type="WBParaSite" id="Csp11.Scaffold598.g5340.t1"/>
    </source>
</evidence>
<comment type="similarity">
    <text evidence="4">Belongs to the WD repeat PAAF1/RPN14 family.</text>
</comment>
<feature type="repeat" description="WD" evidence="5">
    <location>
        <begin position="148"/>
        <end position="189"/>
    </location>
</feature>
<evidence type="ECO:0000256" key="5">
    <source>
        <dbReference type="PROSITE-ProRule" id="PRU00221"/>
    </source>
</evidence>
<evidence type="ECO:0000256" key="1">
    <source>
        <dbReference type="ARBA" id="ARBA00022574"/>
    </source>
</evidence>
<dbReference type="SMART" id="SM00320">
    <property type="entry name" value="WD40"/>
    <property type="match status" value="6"/>
</dbReference>
<dbReference type="Pfam" id="PF00400">
    <property type="entry name" value="WD40"/>
    <property type="match status" value="2"/>
</dbReference>
<dbReference type="PANTHER" id="PTHR19857:SF19">
    <property type="entry name" value="26S PROTEASOME REGULATORY SUBUNIT RPN14"/>
    <property type="match status" value="1"/>
</dbReference>
<dbReference type="GO" id="GO:0000502">
    <property type="term" value="C:proteasome complex"/>
    <property type="evidence" value="ECO:0007669"/>
    <property type="project" value="UniProtKB-KW"/>
</dbReference>
<dbReference type="WBParaSite" id="Csp11.Scaffold598.g5340.t1">
    <property type="protein sequence ID" value="Csp11.Scaffold598.g5340.t1"/>
    <property type="gene ID" value="Csp11.Scaffold598.g5340"/>
</dbReference>
<dbReference type="InterPro" id="IPR015943">
    <property type="entry name" value="WD40/YVTN_repeat-like_dom_sf"/>
</dbReference>
<evidence type="ECO:0000256" key="2">
    <source>
        <dbReference type="ARBA" id="ARBA00022737"/>
    </source>
</evidence>
<dbReference type="Gene3D" id="2.130.10.10">
    <property type="entry name" value="YVTN repeat-like/Quinoprotein amine dehydrogenase"/>
    <property type="match status" value="2"/>
</dbReference>
<dbReference type="SUPFAM" id="SSF50978">
    <property type="entry name" value="WD40 repeat-like"/>
    <property type="match status" value="1"/>
</dbReference>
<dbReference type="eggNOG" id="KOG0266">
    <property type="taxonomic scope" value="Eukaryota"/>
</dbReference>